<sequence length="298" mass="36218">MDIFTKGALWDYWKTGSDETEPTNEKFPNLMKEYWNDEDETTEIFKIETGIFNYESPLCVAFNEFNYLFKVDPKLFTDDIERTENYDDYMNKFNDEFEEPWEEDGVPYEIRDHICEPFRFKNGRTKWPTCSSNEDGFCNDEALEQKAICEESWGDAKQSVINFCGWLKKTFRNFHELDYGLLEKLQDYWWKVNKHECSPFANWRNYIRGPYANYYSNFLDVMKNEDEERCEVFDDHERPVCNIRRFEMIKYSFRDDEEYVAIKENKYDDLTNTSKEAIYAYQEIFHMMDKGWMVTRTE</sequence>
<gene>
    <name evidence="1" type="ORF">Tco_1090923</name>
</gene>
<keyword evidence="2" id="KW-1185">Reference proteome</keyword>
<dbReference type="Proteomes" id="UP001151760">
    <property type="component" value="Unassembled WGS sequence"/>
</dbReference>
<reference evidence="1" key="2">
    <citation type="submission" date="2022-01" db="EMBL/GenBank/DDBJ databases">
        <authorList>
            <person name="Yamashiro T."/>
            <person name="Shiraishi A."/>
            <person name="Satake H."/>
            <person name="Nakayama K."/>
        </authorList>
    </citation>
    <scope>NUCLEOTIDE SEQUENCE</scope>
</reference>
<name>A0ABQ5I5N0_9ASTR</name>
<reference evidence="1" key="1">
    <citation type="journal article" date="2022" name="Int. J. Mol. Sci.">
        <title>Draft Genome of Tanacetum Coccineum: Genomic Comparison of Closely Related Tanacetum-Family Plants.</title>
        <authorList>
            <person name="Yamashiro T."/>
            <person name="Shiraishi A."/>
            <person name="Nakayama K."/>
            <person name="Satake H."/>
        </authorList>
    </citation>
    <scope>NUCLEOTIDE SEQUENCE</scope>
</reference>
<organism evidence="1 2">
    <name type="scientific">Tanacetum coccineum</name>
    <dbReference type="NCBI Taxonomy" id="301880"/>
    <lineage>
        <taxon>Eukaryota</taxon>
        <taxon>Viridiplantae</taxon>
        <taxon>Streptophyta</taxon>
        <taxon>Embryophyta</taxon>
        <taxon>Tracheophyta</taxon>
        <taxon>Spermatophyta</taxon>
        <taxon>Magnoliopsida</taxon>
        <taxon>eudicotyledons</taxon>
        <taxon>Gunneridae</taxon>
        <taxon>Pentapetalae</taxon>
        <taxon>asterids</taxon>
        <taxon>campanulids</taxon>
        <taxon>Asterales</taxon>
        <taxon>Asteraceae</taxon>
        <taxon>Asteroideae</taxon>
        <taxon>Anthemideae</taxon>
        <taxon>Anthemidinae</taxon>
        <taxon>Tanacetum</taxon>
    </lineage>
</organism>
<comment type="caution">
    <text evidence="1">The sequence shown here is derived from an EMBL/GenBank/DDBJ whole genome shotgun (WGS) entry which is preliminary data.</text>
</comment>
<accession>A0ABQ5I5N0</accession>
<evidence type="ECO:0000313" key="1">
    <source>
        <dbReference type="EMBL" id="GJT95405.1"/>
    </source>
</evidence>
<protein>
    <submittedName>
        <fullName evidence="1">Uncharacterized protein</fullName>
    </submittedName>
</protein>
<proteinExistence type="predicted"/>
<dbReference type="EMBL" id="BQNB010020384">
    <property type="protein sequence ID" value="GJT95405.1"/>
    <property type="molecule type" value="Genomic_DNA"/>
</dbReference>
<evidence type="ECO:0000313" key="2">
    <source>
        <dbReference type="Proteomes" id="UP001151760"/>
    </source>
</evidence>